<feature type="non-terminal residue" evidence="2">
    <location>
        <position position="1"/>
    </location>
</feature>
<dbReference type="Proteomes" id="UP000005332">
    <property type="component" value="Unassembled WGS sequence"/>
</dbReference>
<name>G4CU59_9ACTN</name>
<dbReference type="Gene3D" id="3.40.50.150">
    <property type="entry name" value="Vaccinia Virus protein VP39"/>
    <property type="match status" value="1"/>
</dbReference>
<dbReference type="SUPFAM" id="SSF53335">
    <property type="entry name" value="S-adenosyl-L-methionine-dependent methyltransferases"/>
    <property type="match status" value="1"/>
</dbReference>
<protein>
    <recommendedName>
        <fullName evidence="1">Type ISP restriction-modification enzyme LLaBIII C-terminal specificity domain-containing protein</fullName>
    </recommendedName>
</protein>
<dbReference type="EMBL" id="AGBA01000001">
    <property type="protein sequence ID" value="EGY79300.1"/>
    <property type="molecule type" value="Genomic_DNA"/>
</dbReference>
<evidence type="ECO:0000259" key="1">
    <source>
        <dbReference type="Pfam" id="PF18135"/>
    </source>
</evidence>
<dbReference type="AlphaFoldDB" id="G4CU59"/>
<reference evidence="2 3" key="1">
    <citation type="submission" date="2011-06" db="EMBL/GenBank/DDBJ databases">
        <authorList>
            <person name="Muzny D."/>
            <person name="Qin X."/>
            <person name="Deng J."/>
            <person name="Jiang H."/>
            <person name="Liu Y."/>
            <person name="Qu J."/>
            <person name="Song X.-Z."/>
            <person name="Zhang L."/>
            <person name="Thornton R."/>
            <person name="Coyle M."/>
            <person name="Francisco L."/>
            <person name="Jackson L."/>
            <person name="Javaid M."/>
            <person name="Korchina V."/>
            <person name="Kovar C."/>
            <person name="Mata R."/>
            <person name="Mathew T."/>
            <person name="Ngo R."/>
            <person name="Nguyen L."/>
            <person name="Nguyen N."/>
            <person name="Okwuonu G."/>
            <person name="Ongeri F."/>
            <person name="Pham C."/>
            <person name="Simmons D."/>
            <person name="Wilczek-Boney K."/>
            <person name="Hale W."/>
            <person name="Jakkamsetti A."/>
            <person name="Pham P."/>
            <person name="Ruth R."/>
            <person name="San Lucas F."/>
            <person name="Warren J."/>
            <person name="Zhang J."/>
            <person name="Zhao Z."/>
            <person name="Zhou C."/>
            <person name="Zhu D."/>
            <person name="Lee S."/>
            <person name="Bess C."/>
            <person name="Blankenburg K."/>
            <person name="Forbes L."/>
            <person name="Fu Q."/>
            <person name="Gubbala S."/>
            <person name="Hirani K."/>
            <person name="Jayaseelan J.C."/>
            <person name="Lara F."/>
            <person name="Munidasa M."/>
            <person name="Palculict T."/>
            <person name="Patil S."/>
            <person name="Pu L.-L."/>
            <person name="Saada N."/>
            <person name="Tang L."/>
            <person name="Weissenberger G."/>
            <person name="Zhu Y."/>
            <person name="Hemphill L."/>
            <person name="Shang Y."/>
            <person name="Youmans B."/>
            <person name="Ayvaz T."/>
            <person name="Ross M."/>
            <person name="Santibanez J."/>
            <person name="Aqrawi P."/>
            <person name="Gross S."/>
            <person name="Joshi V."/>
            <person name="Fowler G."/>
            <person name="Nazareth L."/>
            <person name="Reid J."/>
            <person name="Worley K."/>
            <person name="Petrosino J."/>
            <person name="Highlander S."/>
            <person name="Gibbs R."/>
        </authorList>
    </citation>
    <scope>NUCLEOTIDE SEQUENCE [LARGE SCALE GENOMIC DNA]</scope>
    <source>
        <strain evidence="2 3">ATCC 25577</strain>
    </source>
</reference>
<dbReference type="InterPro" id="IPR029063">
    <property type="entry name" value="SAM-dependent_MTases_sf"/>
</dbReference>
<dbReference type="PATRIC" id="fig|997355.3.peg.67"/>
<proteinExistence type="predicted"/>
<keyword evidence="3" id="KW-1185">Reference proteome</keyword>
<comment type="caution">
    <text evidence="2">The sequence shown here is derived from an EMBL/GenBank/DDBJ whole genome shotgun (WGS) entry which is preliminary data.</text>
</comment>
<accession>G4CU59</accession>
<feature type="domain" description="Type ISP restriction-modification enzyme LLaBIII C-terminal specificity" evidence="1">
    <location>
        <begin position="206"/>
        <end position="326"/>
    </location>
</feature>
<dbReference type="RefSeq" id="WP_004808628.1">
    <property type="nucleotide sequence ID" value="NZ_JH165054.1"/>
</dbReference>
<sequence>NPPYSAGQTSANDNNANLKYPTLDARIVGTYAARSTSTNKNSLYDSYIRAFRWATDRLGEQGVLAFVSNNGWVDGNTADGIRRSFADDFSDVYLYNLRGNARTAGILRRQEGGGIFDSGARTGVAVLIAVKNPARTGTARIHYHGVPDYQTREEKLSDLDEACLSTVGWRTITPNEDGDWLNQRDESFATFPAIGIKDVKDPSLRHFTLHSRGIATSRDAWCYNFSADKVEHNMRRMLDTYNAETAAGHTKAEQLDNNPTRISWSRGLVADALCGRHHQYRSERRYPAATYRPFTKQSVYFDRPLNDMVYRLESIFPTPHHTNLGYYIVDLVKRVTRVSVETVNIVRSLPELPI</sequence>
<organism evidence="2 3">
    <name type="scientific">Cutibacterium avidum ATCC 25577</name>
    <dbReference type="NCBI Taxonomy" id="997355"/>
    <lineage>
        <taxon>Bacteria</taxon>
        <taxon>Bacillati</taxon>
        <taxon>Actinomycetota</taxon>
        <taxon>Actinomycetes</taxon>
        <taxon>Propionibacteriales</taxon>
        <taxon>Propionibacteriaceae</taxon>
        <taxon>Cutibacterium</taxon>
    </lineage>
</organism>
<dbReference type="InterPro" id="IPR041635">
    <property type="entry name" value="Type_ISP_LLaBIII_C"/>
</dbReference>
<gene>
    <name evidence="2" type="ORF">HMPREF9153_0065</name>
</gene>
<dbReference type="Pfam" id="PF18135">
    <property type="entry name" value="Type_ISP_C"/>
    <property type="match status" value="1"/>
</dbReference>
<evidence type="ECO:0000313" key="2">
    <source>
        <dbReference type="EMBL" id="EGY79300.1"/>
    </source>
</evidence>
<evidence type="ECO:0000313" key="3">
    <source>
        <dbReference type="Proteomes" id="UP000005332"/>
    </source>
</evidence>
<dbReference type="HOGENOM" id="CLU_047395_0_0_11"/>